<dbReference type="EMBL" id="QKKF02018185">
    <property type="protein sequence ID" value="RZF40564.1"/>
    <property type="molecule type" value="Genomic_DNA"/>
</dbReference>
<evidence type="ECO:0000313" key="3">
    <source>
        <dbReference type="Proteomes" id="UP000291343"/>
    </source>
</evidence>
<name>A0A482X456_LAOST</name>
<comment type="caution">
    <text evidence="2">The sequence shown here is derived from an EMBL/GenBank/DDBJ whole genome shotgun (WGS) entry which is preliminary data.</text>
</comment>
<organism evidence="2 3">
    <name type="scientific">Laodelphax striatellus</name>
    <name type="common">Small brown planthopper</name>
    <name type="synonym">Delphax striatella</name>
    <dbReference type="NCBI Taxonomy" id="195883"/>
    <lineage>
        <taxon>Eukaryota</taxon>
        <taxon>Metazoa</taxon>
        <taxon>Ecdysozoa</taxon>
        <taxon>Arthropoda</taxon>
        <taxon>Hexapoda</taxon>
        <taxon>Insecta</taxon>
        <taxon>Pterygota</taxon>
        <taxon>Neoptera</taxon>
        <taxon>Paraneoptera</taxon>
        <taxon>Hemiptera</taxon>
        <taxon>Auchenorrhyncha</taxon>
        <taxon>Fulgoroidea</taxon>
        <taxon>Delphacidae</taxon>
        <taxon>Criomorphinae</taxon>
        <taxon>Laodelphax</taxon>
    </lineage>
</organism>
<evidence type="ECO:0000256" key="1">
    <source>
        <dbReference type="SAM" id="MobiDB-lite"/>
    </source>
</evidence>
<dbReference type="Proteomes" id="UP000291343">
    <property type="component" value="Unassembled WGS sequence"/>
</dbReference>
<feature type="region of interest" description="Disordered" evidence="1">
    <location>
        <begin position="242"/>
        <end position="304"/>
    </location>
</feature>
<keyword evidence="3" id="KW-1185">Reference proteome</keyword>
<evidence type="ECO:0000313" key="2">
    <source>
        <dbReference type="EMBL" id="RZF40564.1"/>
    </source>
</evidence>
<dbReference type="InParanoid" id="A0A482X456"/>
<accession>A0A482X456</accession>
<gene>
    <name evidence="2" type="ORF">LSTR_LSTR017682</name>
</gene>
<reference evidence="2 3" key="1">
    <citation type="journal article" date="2017" name="Gigascience">
        <title>Genome sequence of the small brown planthopper, Laodelphax striatellus.</title>
        <authorList>
            <person name="Zhu J."/>
            <person name="Jiang F."/>
            <person name="Wang X."/>
            <person name="Yang P."/>
            <person name="Bao Y."/>
            <person name="Zhao W."/>
            <person name="Wang W."/>
            <person name="Lu H."/>
            <person name="Wang Q."/>
            <person name="Cui N."/>
            <person name="Li J."/>
            <person name="Chen X."/>
            <person name="Luo L."/>
            <person name="Yu J."/>
            <person name="Kang L."/>
            <person name="Cui F."/>
        </authorList>
    </citation>
    <scope>NUCLEOTIDE SEQUENCE [LARGE SCALE GENOMIC DNA]</scope>
    <source>
        <strain evidence="2">Lst14</strain>
    </source>
</reference>
<feature type="region of interest" description="Disordered" evidence="1">
    <location>
        <begin position="216"/>
        <end position="235"/>
    </location>
</feature>
<protein>
    <submittedName>
        <fullName evidence="2">Uncharacterized protein</fullName>
    </submittedName>
</protein>
<dbReference type="AlphaFoldDB" id="A0A482X456"/>
<sequence length="304" mass="34105">MPSSRLGFLDAFLTELEARSKARRGSYLLFHSLKTRHWGRSPAALRGALARLGSHGLWAMPIVRRSEVAVAVVDRFKDGRINGRHKKIRASEEGAIPLEYRLLSRWQVERVVAAQLYDFVWRQPVRPVIESDKATRRVHRAFPALRPYESQPDTASRSQATPIRTVTFVPPADTEEEPGTVPAIPTDEEDDFLERGVEVFRNFTAVMKRSWKMPRRCRTHPAPGVGGVEESSREMGRSLYQIRRRGQRGSQRSDGGGGSVHSRANSGPKTGAQASLHCARVSAGEPRKKGPGNRTRRNHEPYEG</sequence>
<proteinExistence type="predicted"/>